<dbReference type="Proteomes" id="UP000078046">
    <property type="component" value="Unassembled WGS sequence"/>
</dbReference>
<gene>
    <name evidence="1" type="ORF">A3Q56_08555</name>
</gene>
<proteinExistence type="predicted"/>
<keyword evidence="2" id="KW-1185">Reference proteome</keyword>
<reference evidence="1 2" key="1">
    <citation type="submission" date="2016-04" db="EMBL/GenBank/DDBJ databases">
        <title>The genome of Intoshia linei affirms orthonectids as highly simplified spiralians.</title>
        <authorList>
            <person name="Mikhailov K.V."/>
            <person name="Slusarev G.S."/>
            <person name="Nikitin M.A."/>
            <person name="Logacheva M.D."/>
            <person name="Penin A."/>
            <person name="Aleoshin V."/>
            <person name="Panchin Y.V."/>
        </authorList>
    </citation>
    <scope>NUCLEOTIDE SEQUENCE [LARGE SCALE GENOMIC DNA]</scope>
    <source>
        <strain evidence="1">Intl2013</strain>
        <tissue evidence="1">Whole animal</tissue>
    </source>
</reference>
<accession>A0A177ANW5</accession>
<dbReference type="AlphaFoldDB" id="A0A177ANW5"/>
<comment type="caution">
    <text evidence="1">The sequence shown here is derived from an EMBL/GenBank/DDBJ whole genome shotgun (WGS) entry which is preliminary data.</text>
</comment>
<protein>
    <submittedName>
        <fullName evidence="1">Uncharacterized protein</fullName>
    </submittedName>
</protein>
<organism evidence="1 2">
    <name type="scientific">Intoshia linei</name>
    <dbReference type="NCBI Taxonomy" id="1819745"/>
    <lineage>
        <taxon>Eukaryota</taxon>
        <taxon>Metazoa</taxon>
        <taxon>Spiralia</taxon>
        <taxon>Lophotrochozoa</taxon>
        <taxon>Mesozoa</taxon>
        <taxon>Orthonectida</taxon>
        <taxon>Rhopaluridae</taxon>
        <taxon>Intoshia</taxon>
    </lineage>
</organism>
<evidence type="ECO:0000313" key="1">
    <source>
        <dbReference type="EMBL" id="OAF63737.1"/>
    </source>
</evidence>
<evidence type="ECO:0000313" key="2">
    <source>
        <dbReference type="Proteomes" id="UP000078046"/>
    </source>
</evidence>
<sequence length="111" mass="12892">MERTFQNGLMNPFNYTSIPLDQFNPAKLKKKMYKHGSVGNCSVQELVQLANDKPEIYPSILHMVQTVQKICRPEKFINYEITGICSFPVNPEMIRNIYPSNKMLPCFYVDL</sequence>
<dbReference type="EMBL" id="LWCA01002681">
    <property type="protein sequence ID" value="OAF63737.1"/>
    <property type="molecule type" value="Genomic_DNA"/>
</dbReference>
<name>A0A177ANW5_9BILA</name>